<dbReference type="STRING" id="137246.A0A401S680"/>
<keyword evidence="2" id="KW-0964">Secreted</keyword>
<evidence type="ECO:0008006" key="8">
    <source>
        <dbReference type="Google" id="ProtNLM"/>
    </source>
</evidence>
<feature type="region of interest" description="Disordered" evidence="5">
    <location>
        <begin position="1"/>
        <end position="20"/>
    </location>
</feature>
<name>A0A401S680_CHIPU</name>
<keyword evidence="7" id="KW-1185">Reference proteome</keyword>
<evidence type="ECO:0000256" key="4">
    <source>
        <dbReference type="ARBA" id="ARBA00033741"/>
    </source>
</evidence>
<accession>A0A401S680</accession>
<keyword evidence="3" id="KW-0732">Signal</keyword>
<gene>
    <name evidence="6" type="ORF">chiPu_0004300</name>
</gene>
<dbReference type="PANTHER" id="PTHR28676">
    <property type="entry name" value="ALK AND LTK LIGAND 2-RELATED"/>
    <property type="match status" value="1"/>
</dbReference>
<dbReference type="OrthoDB" id="9807651at2759"/>
<dbReference type="OMA" id="PAYKRCA"/>
<evidence type="ECO:0000313" key="7">
    <source>
        <dbReference type="Proteomes" id="UP000287033"/>
    </source>
</evidence>
<proteinExistence type="inferred from homology"/>
<evidence type="ECO:0000256" key="5">
    <source>
        <dbReference type="SAM" id="MobiDB-lite"/>
    </source>
</evidence>
<comment type="subcellular location">
    <subcellularLocation>
        <location evidence="1">Secreted</location>
    </subcellularLocation>
</comment>
<dbReference type="Proteomes" id="UP000287033">
    <property type="component" value="Unassembled WGS sequence"/>
</dbReference>
<dbReference type="EMBL" id="BEZZ01000102">
    <property type="protein sequence ID" value="GCC25888.1"/>
    <property type="molecule type" value="Genomic_DNA"/>
</dbReference>
<dbReference type="GO" id="GO:0005125">
    <property type="term" value="F:cytokine activity"/>
    <property type="evidence" value="ECO:0007669"/>
    <property type="project" value="UniProtKB-ARBA"/>
</dbReference>
<dbReference type="AlphaFoldDB" id="A0A401S680"/>
<dbReference type="GO" id="GO:0030298">
    <property type="term" value="F:receptor signaling protein tyrosine kinase activator activity"/>
    <property type="evidence" value="ECO:0007669"/>
    <property type="project" value="InterPro"/>
</dbReference>
<comment type="caution">
    <text evidence="6">The sequence shown here is derived from an EMBL/GenBank/DDBJ whole genome shotgun (WGS) entry which is preliminary data.</text>
</comment>
<comment type="similarity">
    <text evidence="4">Belongs to the ALKAL family.</text>
</comment>
<dbReference type="GO" id="GO:0005576">
    <property type="term" value="C:extracellular region"/>
    <property type="evidence" value="ECO:0007669"/>
    <property type="project" value="UniProtKB-SubCell"/>
</dbReference>
<dbReference type="GO" id="GO:0070378">
    <property type="term" value="P:positive regulation of ERK5 cascade"/>
    <property type="evidence" value="ECO:0007669"/>
    <property type="project" value="TreeGrafter"/>
</dbReference>
<protein>
    <recommendedName>
        <fullName evidence="8">ALK and LTK ligand 1</fullName>
    </recommendedName>
</protein>
<organism evidence="6 7">
    <name type="scientific">Chiloscyllium punctatum</name>
    <name type="common">Brownbanded bambooshark</name>
    <name type="synonym">Hemiscyllium punctatum</name>
    <dbReference type="NCBI Taxonomy" id="137246"/>
    <lineage>
        <taxon>Eukaryota</taxon>
        <taxon>Metazoa</taxon>
        <taxon>Chordata</taxon>
        <taxon>Craniata</taxon>
        <taxon>Vertebrata</taxon>
        <taxon>Chondrichthyes</taxon>
        <taxon>Elasmobranchii</taxon>
        <taxon>Galeomorphii</taxon>
        <taxon>Galeoidea</taxon>
        <taxon>Orectolobiformes</taxon>
        <taxon>Hemiscylliidae</taxon>
        <taxon>Chiloscyllium</taxon>
    </lineage>
</organism>
<sequence length="170" mass="19755">MWRLSCPCDTTSSRDEKEMGQRKWHTSLGILLLLVTVGHCETRAEPRQKPRQSPLALILQGVRDSNHGDRQIAKRYSTLYALDQDYRHFTKEKAAFVPRLDKPIEVVHRVPNTKEKFIKHFAGPISFSSECSKQFLRLYYNTRDCSTPAYYKRCARLLTRLAMSPLCAQH</sequence>
<evidence type="ECO:0000256" key="3">
    <source>
        <dbReference type="ARBA" id="ARBA00022729"/>
    </source>
</evidence>
<dbReference type="PANTHER" id="PTHR28676:SF1">
    <property type="entry name" value="ALK AND LTK LIGAND 1"/>
    <property type="match status" value="1"/>
</dbReference>
<reference evidence="6 7" key="1">
    <citation type="journal article" date="2018" name="Nat. Ecol. Evol.">
        <title>Shark genomes provide insights into elasmobranch evolution and the origin of vertebrates.</title>
        <authorList>
            <person name="Hara Y"/>
            <person name="Yamaguchi K"/>
            <person name="Onimaru K"/>
            <person name="Kadota M"/>
            <person name="Koyanagi M"/>
            <person name="Keeley SD"/>
            <person name="Tatsumi K"/>
            <person name="Tanaka K"/>
            <person name="Motone F"/>
            <person name="Kageyama Y"/>
            <person name="Nozu R"/>
            <person name="Adachi N"/>
            <person name="Nishimura O"/>
            <person name="Nakagawa R"/>
            <person name="Tanegashima C"/>
            <person name="Kiyatake I"/>
            <person name="Matsumoto R"/>
            <person name="Murakumo K"/>
            <person name="Nishida K"/>
            <person name="Terakita A"/>
            <person name="Kuratani S"/>
            <person name="Sato K"/>
            <person name="Hyodo S Kuraku.S."/>
        </authorList>
    </citation>
    <scope>NUCLEOTIDE SEQUENCE [LARGE SCALE GENOMIC DNA]</scope>
</reference>
<evidence type="ECO:0000256" key="1">
    <source>
        <dbReference type="ARBA" id="ARBA00004613"/>
    </source>
</evidence>
<dbReference type="GO" id="GO:0070374">
    <property type="term" value="P:positive regulation of ERK1 and ERK2 cascade"/>
    <property type="evidence" value="ECO:0007669"/>
    <property type="project" value="TreeGrafter"/>
</dbReference>
<dbReference type="GO" id="GO:0030971">
    <property type="term" value="F:receptor tyrosine kinase binding"/>
    <property type="evidence" value="ECO:0007669"/>
    <property type="project" value="InterPro"/>
</dbReference>
<dbReference type="Pfam" id="PF15129">
    <property type="entry name" value="ALKL1_2"/>
    <property type="match status" value="1"/>
</dbReference>
<evidence type="ECO:0000313" key="6">
    <source>
        <dbReference type="EMBL" id="GCC25888.1"/>
    </source>
</evidence>
<evidence type="ECO:0000256" key="2">
    <source>
        <dbReference type="ARBA" id="ARBA00022525"/>
    </source>
</evidence>
<dbReference type="InterPro" id="IPR029364">
    <property type="entry name" value="ALKL1/2"/>
</dbReference>